<dbReference type="CDD" id="cd07067">
    <property type="entry name" value="HP_PGM_like"/>
    <property type="match status" value="1"/>
</dbReference>
<dbReference type="SMART" id="SM00855">
    <property type="entry name" value="PGAM"/>
    <property type="match status" value="1"/>
</dbReference>
<dbReference type="PANTHER" id="PTHR48100:SF1">
    <property type="entry name" value="HISTIDINE PHOSPHATASE FAMILY PROTEIN-RELATED"/>
    <property type="match status" value="1"/>
</dbReference>
<dbReference type="SUPFAM" id="SSF53254">
    <property type="entry name" value="Phosphoglycerate mutase-like"/>
    <property type="match status" value="1"/>
</dbReference>
<dbReference type="InterPro" id="IPR029033">
    <property type="entry name" value="His_PPase_superfam"/>
</dbReference>
<dbReference type="Gene3D" id="3.40.50.1240">
    <property type="entry name" value="Phosphoglycerate mutase-like"/>
    <property type="match status" value="1"/>
</dbReference>
<dbReference type="Proteomes" id="UP001597273">
    <property type="component" value="Unassembled WGS sequence"/>
</dbReference>
<sequence>MERLEKVVYLVRHCRASGQQPEAELTEEGKKQAQGLADFFKGKGVIHIVSSPYTRAVQSIAPAAEHLGLPVETDARLVERVLSTEDLPDWMEHLERSFSDSDKKLPGGESGREAAERGLEVLRSAPAQSILVTHGNLMALLLNHFEPDFGFEGWKALANPDIFEVRWTESERTIKRVMD</sequence>
<comment type="caution">
    <text evidence="1">The sequence shown here is derived from an EMBL/GenBank/DDBJ whole genome shotgun (WGS) entry which is preliminary data.</text>
</comment>
<keyword evidence="2" id="KW-1185">Reference proteome</keyword>
<gene>
    <name evidence="1" type="ORF">ACFSDB_01990</name>
</gene>
<evidence type="ECO:0000313" key="1">
    <source>
        <dbReference type="EMBL" id="MFD1861676.1"/>
    </source>
</evidence>
<dbReference type="Pfam" id="PF00300">
    <property type="entry name" value="His_Phos_1"/>
    <property type="match status" value="1"/>
</dbReference>
<dbReference type="InterPro" id="IPR050275">
    <property type="entry name" value="PGM_Phosphatase"/>
</dbReference>
<protein>
    <submittedName>
        <fullName evidence="1">Histidine phosphatase family protein</fullName>
    </submittedName>
</protein>
<proteinExistence type="predicted"/>
<dbReference type="PANTHER" id="PTHR48100">
    <property type="entry name" value="BROAD-SPECIFICITY PHOSPHATASE YOR283W-RELATED"/>
    <property type="match status" value="1"/>
</dbReference>
<evidence type="ECO:0000313" key="2">
    <source>
        <dbReference type="Proteomes" id="UP001597273"/>
    </source>
</evidence>
<dbReference type="EMBL" id="JBHUFW010000002">
    <property type="protein sequence ID" value="MFD1861676.1"/>
    <property type="molecule type" value="Genomic_DNA"/>
</dbReference>
<accession>A0ABW4QDP4</accession>
<name>A0ABW4QDP4_9BACL</name>
<reference evidence="2" key="1">
    <citation type="journal article" date="2019" name="Int. J. Syst. Evol. Microbiol.">
        <title>The Global Catalogue of Microorganisms (GCM) 10K type strain sequencing project: providing services to taxonomists for standard genome sequencing and annotation.</title>
        <authorList>
            <consortium name="The Broad Institute Genomics Platform"/>
            <consortium name="The Broad Institute Genome Sequencing Center for Infectious Disease"/>
            <person name="Wu L."/>
            <person name="Ma J."/>
        </authorList>
    </citation>
    <scope>NUCLEOTIDE SEQUENCE [LARGE SCALE GENOMIC DNA]</scope>
    <source>
        <strain evidence="2">CGMCC 1.15475</strain>
    </source>
</reference>
<organism evidence="1 2">
    <name type="scientific">Planococcus chinensis</name>
    <dbReference type="NCBI Taxonomy" id="272917"/>
    <lineage>
        <taxon>Bacteria</taxon>
        <taxon>Bacillati</taxon>
        <taxon>Bacillota</taxon>
        <taxon>Bacilli</taxon>
        <taxon>Bacillales</taxon>
        <taxon>Caryophanaceae</taxon>
        <taxon>Planococcus</taxon>
    </lineage>
</organism>
<dbReference type="InterPro" id="IPR013078">
    <property type="entry name" value="His_Pase_superF_clade-1"/>
</dbReference>